<proteinExistence type="predicted"/>
<keyword evidence="3" id="KW-1185">Reference proteome</keyword>
<feature type="region of interest" description="Disordered" evidence="1">
    <location>
        <begin position="67"/>
        <end position="87"/>
    </location>
</feature>
<accession>A0A9P6XY86</accession>
<evidence type="ECO:0000256" key="1">
    <source>
        <dbReference type="SAM" id="MobiDB-lite"/>
    </source>
</evidence>
<evidence type="ECO:0000313" key="2">
    <source>
        <dbReference type="EMBL" id="KAG1534824.1"/>
    </source>
</evidence>
<sequence>MDDQTSNFSTNQSDVRPVLCGPIRRPNDQIVTKVRLVDSGSSRYPYGCVYHPVEEVSASVHQPSLEFDYSGSSQNHSRTASSGDSSGAILAQRDMVSPGTTSGSDGSLAATSTIGSNNITQDASPVTTAKLDALRVEIIRNKLALSQKPTSFSGLGYTAQRFLYGFYSFGTGEFFGGHASRA</sequence>
<name>A0A9P6XY86_9FUNG</name>
<reference evidence="2 3" key="1">
    <citation type="journal article" date="2020" name="Microb. Genom.">
        <title>Genetic diversity of clinical and environmental Mucorales isolates obtained from an investigation of mucormycosis cases among solid organ transplant recipients.</title>
        <authorList>
            <person name="Nguyen M.H."/>
            <person name="Kaul D."/>
            <person name="Muto C."/>
            <person name="Cheng S.J."/>
            <person name="Richter R.A."/>
            <person name="Bruno V.M."/>
            <person name="Liu G."/>
            <person name="Beyhan S."/>
            <person name="Sundermann A.J."/>
            <person name="Mounaud S."/>
            <person name="Pasculle A.W."/>
            <person name="Nierman W.C."/>
            <person name="Driscoll E."/>
            <person name="Cumbie R."/>
            <person name="Clancy C.J."/>
            <person name="Dupont C.L."/>
        </authorList>
    </citation>
    <scope>NUCLEOTIDE SEQUENCE [LARGE SCALE GENOMIC DNA]</scope>
    <source>
        <strain evidence="2 3">GL24</strain>
    </source>
</reference>
<protein>
    <submittedName>
        <fullName evidence="2">Uncharacterized protein</fullName>
    </submittedName>
</protein>
<feature type="compositionally biased region" description="Polar residues" evidence="1">
    <location>
        <begin position="70"/>
        <end position="85"/>
    </location>
</feature>
<dbReference type="Proteomes" id="UP000740926">
    <property type="component" value="Unassembled WGS sequence"/>
</dbReference>
<organism evidence="2 3">
    <name type="scientific">Rhizopus delemar</name>
    <dbReference type="NCBI Taxonomy" id="936053"/>
    <lineage>
        <taxon>Eukaryota</taxon>
        <taxon>Fungi</taxon>
        <taxon>Fungi incertae sedis</taxon>
        <taxon>Mucoromycota</taxon>
        <taxon>Mucoromycotina</taxon>
        <taxon>Mucoromycetes</taxon>
        <taxon>Mucorales</taxon>
        <taxon>Mucorineae</taxon>
        <taxon>Rhizopodaceae</taxon>
        <taxon>Rhizopus</taxon>
    </lineage>
</organism>
<feature type="compositionally biased region" description="Polar residues" evidence="1">
    <location>
        <begin position="1"/>
        <end position="14"/>
    </location>
</feature>
<evidence type="ECO:0000313" key="3">
    <source>
        <dbReference type="Proteomes" id="UP000740926"/>
    </source>
</evidence>
<comment type="caution">
    <text evidence="2">The sequence shown here is derived from an EMBL/GenBank/DDBJ whole genome shotgun (WGS) entry which is preliminary data.</text>
</comment>
<dbReference type="EMBL" id="JAANIU010008559">
    <property type="protein sequence ID" value="KAG1534824.1"/>
    <property type="molecule type" value="Genomic_DNA"/>
</dbReference>
<dbReference type="AlphaFoldDB" id="A0A9P6XY86"/>
<feature type="region of interest" description="Disordered" evidence="1">
    <location>
        <begin position="1"/>
        <end position="21"/>
    </location>
</feature>
<gene>
    <name evidence="2" type="ORF">G6F50_015465</name>
</gene>